<organism evidence="3 4">
    <name type="scientific">Perkinsus olseni</name>
    <name type="common">Perkinsus atlanticus</name>
    <dbReference type="NCBI Taxonomy" id="32597"/>
    <lineage>
        <taxon>Eukaryota</taxon>
        <taxon>Sar</taxon>
        <taxon>Alveolata</taxon>
        <taxon>Perkinsozoa</taxon>
        <taxon>Perkinsea</taxon>
        <taxon>Perkinsida</taxon>
        <taxon>Perkinsidae</taxon>
        <taxon>Perkinsus</taxon>
    </lineage>
</organism>
<evidence type="ECO:0000256" key="2">
    <source>
        <dbReference type="ARBA" id="ARBA00022737"/>
    </source>
</evidence>
<evidence type="ECO:0000313" key="3">
    <source>
        <dbReference type="EMBL" id="KAF4730728.1"/>
    </source>
</evidence>
<comment type="caution">
    <text evidence="3">The sequence shown here is derived from an EMBL/GenBank/DDBJ whole genome shotgun (WGS) entry which is preliminary data.</text>
</comment>
<dbReference type="Proteomes" id="UP000574390">
    <property type="component" value="Unassembled WGS sequence"/>
</dbReference>
<dbReference type="GO" id="GO:0140359">
    <property type="term" value="F:ABC-type transporter activity"/>
    <property type="evidence" value="ECO:0007669"/>
    <property type="project" value="InterPro"/>
</dbReference>
<evidence type="ECO:0000313" key="4">
    <source>
        <dbReference type="Proteomes" id="UP000574390"/>
    </source>
</evidence>
<dbReference type="PANTHER" id="PTHR19229">
    <property type="entry name" value="ATP-BINDING CASSETTE TRANSPORTER SUBFAMILY A ABCA"/>
    <property type="match status" value="1"/>
</dbReference>
<dbReference type="GO" id="GO:0016020">
    <property type="term" value="C:membrane"/>
    <property type="evidence" value="ECO:0007669"/>
    <property type="project" value="InterPro"/>
</dbReference>
<dbReference type="EMBL" id="JABANM010015637">
    <property type="protein sequence ID" value="KAF4730728.1"/>
    <property type="molecule type" value="Genomic_DNA"/>
</dbReference>
<dbReference type="AlphaFoldDB" id="A0A7J6SCW3"/>
<proteinExistence type="predicted"/>
<dbReference type="PANTHER" id="PTHR19229:SF36">
    <property type="entry name" value="ATP-BINDING CASSETTE SUB-FAMILY A MEMBER 2"/>
    <property type="match status" value="1"/>
</dbReference>
<dbReference type="GO" id="GO:0005319">
    <property type="term" value="F:lipid transporter activity"/>
    <property type="evidence" value="ECO:0007669"/>
    <property type="project" value="TreeGrafter"/>
</dbReference>
<keyword evidence="2" id="KW-0677">Repeat</keyword>
<sequence>MEEADALCETMVIQVDGQFRCIGSSQQIKTDYGQGFKLWISFTELSPASSAELLQNFSVLEDALKSDRYGRLTLTDEELRTSLGALGITEPRVVQSIVNTGTLNETDNTRIFTASALAAAVTGGTLHTRVLQWLHSVISPECESLGEIGEFSLPRTINLGQVFSKLSDSKVKEELCFNDFQLSQTTLEQIFNRFAQGDPSIM</sequence>
<protein>
    <submittedName>
        <fullName evidence="3">(ABC) transporter</fullName>
    </submittedName>
</protein>
<keyword evidence="1" id="KW-0813">Transport</keyword>
<name>A0A7J6SCW3_PEROL</name>
<dbReference type="InterPro" id="IPR026082">
    <property type="entry name" value="ABCA"/>
</dbReference>
<reference evidence="3 4" key="1">
    <citation type="submission" date="2020-04" db="EMBL/GenBank/DDBJ databases">
        <title>Perkinsus olseni comparative genomics.</title>
        <authorList>
            <person name="Bogema D.R."/>
        </authorList>
    </citation>
    <scope>NUCLEOTIDE SEQUENCE [LARGE SCALE GENOMIC DNA]</scope>
    <source>
        <strain evidence="3">ATCC PRA-205</strain>
    </source>
</reference>
<accession>A0A7J6SCW3</accession>
<evidence type="ECO:0000256" key="1">
    <source>
        <dbReference type="ARBA" id="ARBA00022448"/>
    </source>
</evidence>
<gene>
    <name evidence="3" type="primary">ABCA12_1</name>
    <name evidence="3" type="ORF">FOZ62_000471</name>
</gene>